<sequence>MINPNFLKLLTNLADRQSIIMAILGHQLFSHYTKQDIRIMHIHTFYHIMRKLVNFPFNSITKYITCKYNLFEKCDESKWKI</sequence>
<reference evidence="1 2" key="1">
    <citation type="submission" date="2013-11" db="EMBL/GenBank/DDBJ databases">
        <title>Genome sequencing of Stegodyphus mimosarum.</title>
        <authorList>
            <person name="Bechsgaard J."/>
        </authorList>
    </citation>
    <scope>NUCLEOTIDE SEQUENCE [LARGE SCALE GENOMIC DNA]</scope>
</reference>
<evidence type="ECO:0000313" key="2">
    <source>
        <dbReference type="Proteomes" id="UP000054359"/>
    </source>
</evidence>
<proteinExistence type="predicted"/>
<evidence type="ECO:0000313" key="1">
    <source>
        <dbReference type="EMBL" id="KFM63033.1"/>
    </source>
</evidence>
<name>A0A087TD44_STEMI</name>
<organism evidence="1 2">
    <name type="scientific">Stegodyphus mimosarum</name>
    <name type="common">African social velvet spider</name>
    <dbReference type="NCBI Taxonomy" id="407821"/>
    <lineage>
        <taxon>Eukaryota</taxon>
        <taxon>Metazoa</taxon>
        <taxon>Ecdysozoa</taxon>
        <taxon>Arthropoda</taxon>
        <taxon>Chelicerata</taxon>
        <taxon>Arachnida</taxon>
        <taxon>Araneae</taxon>
        <taxon>Araneomorphae</taxon>
        <taxon>Entelegynae</taxon>
        <taxon>Eresoidea</taxon>
        <taxon>Eresidae</taxon>
        <taxon>Stegodyphus</taxon>
    </lineage>
</organism>
<keyword evidence="2" id="KW-1185">Reference proteome</keyword>
<gene>
    <name evidence="1" type="ORF">X975_21710</name>
</gene>
<dbReference type="EMBL" id="KK114660">
    <property type="protein sequence ID" value="KFM63033.1"/>
    <property type="molecule type" value="Genomic_DNA"/>
</dbReference>
<feature type="non-terminal residue" evidence="1">
    <location>
        <position position="81"/>
    </location>
</feature>
<dbReference type="Proteomes" id="UP000054359">
    <property type="component" value="Unassembled WGS sequence"/>
</dbReference>
<protein>
    <submittedName>
        <fullName evidence="1">Uncharacterized protein</fullName>
    </submittedName>
</protein>
<dbReference type="AlphaFoldDB" id="A0A087TD44"/>
<accession>A0A087TD44</accession>